<reference evidence="2 3" key="1">
    <citation type="submission" date="2020-11" db="EMBL/GenBank/DDBJ databases">
        <title>Taxonomic evaluation of the Bacillus sporothermodurans group of bacteria based on whole genome sequences.</title>
        <authorList>
            <person name="Fiedler G."/>
            <person name="Herbstmann A.-D."/>
            <person name="Doll E."/>
            <person name="Wenning M."/>
            <person name="Brinks E."/>
            <person name="Kabisch J."/>
            <person name="Breitenwieser F."/>
            <person name="Lappann M."/>
            <person name="Boehnlein C."/>
            <person name="Franz C."/>
        </authorList>
    </citation>
    <scope>NUCLEOTIDE SEQUENCE [LARGE SCALE GENOMIC DNA]</scope>
    <source>
        <strain evidence="2 3">JCM 19841</strain>
    </source>
</reference>
<dbReference type="Pfam" id="PF13799">
    <property type="entry name" value="DUF4183"/>
    <property type="match status" value="1"/>
</dbReference>
<name>A0ABX7E414_9BACI</name>
<organism evidence="2 3">
    <name type="scientific">Heyndrickxia vini</name>
    <dbReference type="NCBI Taxonomy" id="1476025"/>
    <lineage>
        <taxon>Bacteria</taxon>
        <taxon>Bacillati</taxon>
        <taxon>Bacillota</taxon>
        <taxon>Bacilli</taxon>
        <taxon>Bacillales</taxon>
        <taxon>Bacillaceae</taxon>
        <taxon>Heyndrickxia</taxon>
    </lineage>
</organism>
<proteinExistence type="predicted"/>
<evidence type="ECO:0000313" key="2">
    <source>
        <dbReference type="EMBL" id="QQZ10024.1"/>
    </source>
</evidence>
<gene>
    <name evidence="2" type="ORF">I5776_03390</name>
</gene>
<dbReference type="EMBL" id="CP065425">
    <property type="protein sequence ID" value="QQZ10024.1"/>
    <property type="molecule type" value="Genomic_DNA"/>
</dbReference>
<dbReference type="InterPro" id="IPR025237">
    <property type="entry name" value="DUF4183"/>
</dbReference>
<protein>
    <submittedName>
        <fullName evidence="2">DUF4183 domain-containing protein</fullName>
    </submittedName>
</protein>
<sequence length="137" mass="13919">MALDLVKLFIQVNGEIGGTATTTTDTDVTPTSNRYVANVAAGNVTGSTTTIPAASFSDDSGTVLTSLPTVSANEYFNVFINGVLQQEGLSTLTTTNLTINAAVLVGVPVVLEIVDTTAASTSTTDVTGLTVSTTVNT</sequence>
<keyword evidence="3" id="KW-1185">Reference proteome</keyword>
<feature type="domain" description="DUF4183" evidence="1">
    <location>
        <begin position="47"/>
        <end position="113"/>
    </location>
</feature>
<accession>A0ABX7E414</accession>
<dbReference type="Proteomes" id="UP000595691">
    <property type="component" value="Chromosome"/>
</dbReference>
<evidence type="ECO:0000313" key="3">
    <source>
        <dbReference type="Proteomes" id="UP000595691"/>
    </source>
</evidence>
<evidence type="ECO:0000259" key="1">
    <source>
        <dbReference type="Pfam" id="PF13799"/>
    </source>
</evidence>
<dbReference type="RefSeq" id="WP_202778972.1">
    <property type="nucleotide sequence ID" value="NZ_CP065425.1"/>
</dbReference>